<dbReference type="InterPro" id="IPR050833">
    <property type="entry name" value="Poly_Biosynth_Transport"/>
</dbReference>
<evidence type="ECO:0000256" key="1">
    <source>
        <dbReference type="ARBA" id="ARBA00004651"/>
    </source>
</evidence>
<keyword evidence="3 6" id="KW-0812">Transmembrane</keyword>
<dbReference type="GO" id="GO:0005886">
    <property type="term" value="C:plasma membrane"/>
    <property type="evidence" value="ECO:0007669"/>
    <property type="project" value="UniProtKB-SubCell"/>
</dbReference>
<protein>
    <submittedName>
        <fullName evidence="7">Membrane protein involved in the export of O-antigen and teichoic acid</fullName>
    </submittedName>
</protein>
<evidence type="ECO:0000256" key="2">
    <source>
        <dbReference type="ARBA" id="ARBA00022475"/>
    </source>
</evidence>
<accession>A0A1H9CRG1</accession>
<feature type="transmembrane region" description="Helical" evidence="6">
    <location>
        <begin position="163"/>
        <end position="180"/>
    </location>
</feature>
<feature type="transmembrane region" description="Helical" evidence="6">
    <location>
        <begin position="313"/>
        <end position="331"/>
    </location>
</feature>
<keyword evidence="2" id="KW-1003">Cell membrane</keyword>
<feature type="transmembrane region" description="Helical" evidence="6">
    <location>
        <begin position="86"/>
        <end position="108"/>
    </location>
</feature>
<feature type="transmembrane region" description="Helical" evidence="6">
    <location>
        <begin position="462"/>
        <end position="484"/>
    </location>
</feature>
<dbReference type="OrthoDB" id="5751261at2"/>
<evidence type="ECO:0000256" key="5">
    <source>
        <dbReference type="ARBA" id="ARBA00023136"/>
    </source>
</evidence>
<dbReference type="Pfam" id="PF13440">
    <property type="entry name" value="Polysacc_synt_3"/>
    <property type="match status" value="1"/>
</dbReference>
<feature type="transmembrane region" description="Helical" evidence="6">
    <location>
        <begin position="12"/>
        <end position="30"/>
    </location>
</feature>
<dbReference type="EMBL" id="FOEN01000004">
    <property type="protein sequence ID" value="SEQ03183.1"/>
    <property type="molecule type" value="Genomic_DNA"/>
</dbReference>
<feature type="transmembrane region" description="Helical" evidence="6">
    <location>
        <begin position="128"/>
        <end position="151"/>
    </location>
</feature>
<evidence type="ECO:0000256" key="4">
    <source>
        <dbReference type="ARBA" id="ARBA00022989"/>
    </source>
</evidence>
<feature type="transmembrane region" description="Helical" evidence="6">
    <location>
        <begin position="186"/>
        <end position="206"/>
    </location>
</feature>
<evidence type="ECO:0000256" key="3">
    <source>
        <dbReference type="ARBA" id="ARBA00022692"/>
    </source>
</evidence>
<feature type="transmembrane region" description="Helical" evidence="6">
    <location>
        <begin position="42"/>
        <end position="65"/>
    </location>
</feature>
<organism evidence="7 8">
    <name type="scientific">Ignavigranum ruoffiae</name>
    <dbReference type="NCBI Taxonomy" id="89093"/>
    <lineage>
        <taxon>Bacteria</taxon>
        <taxon>Bacillati</taxon>
        <taxon>Bacillota</taxon>
        <taxon>Bacilli</taxon>
        <taxon>Lactobacillales</taxon>
        <taxon>Aerococcaceae</taxon>
        <taxon>Ignavigranum</taxon>
    </lineage>
</organism>
<dbReference type="PANTHER" id="PTHR30250:SF26">
    <property type="entry name" value="PSMA PROTEIN"/>
    <property type="match status" value="1"/>
</dbReference>
<dbReference type="STRING" id="89093.SAMN04488558_104102"/>
<dbReference type="AlphaFoldDB" id="A0A1H9CRG1"/>
<feature type="transmembrane region" description="Helical" evidence="6">
    <location>
        <begin position="400"/>
        <end position="419"/>
    </location>
</feature>
<evidence type="ECO:0000313" key="8">
    <source>
        <dbReference type="Proteomes" id="UP000198833"/>
    </source>
</evidence>
<sequence length="501" mass="57045">MENRQLKLGVILSYLSMSLKIIISLIYTPIMLRILGQQEYGLYQLVISVISNLSILNIGFGSAYIRFFAQFRAQKTAKELANMNGLFFAILSILAVFTIILGFWLGFQPSLVFGQGLQADELRLAQELLFILVIMLGFSFINLLFNSYIIANEKFSVQRGLDLLQTLASPLLQLPLLLLGLGSRGIVIGTTITSLCIYSYNIYYCYRRLNFRMSWQAIDWSLLKEIGHYSSFIFLAMIIDQINWNVDVYLVGRFYGTVATAVYSIAELMDGYFRQFSSSFSSLLTPRIHTLVSENISDRALTEFFIKMARIQFLIMALIASGFIFFGQAFIYKWAGPEYQDSFYISLVLILPLLVPIIQNGGIEIRRAKNQHQFYTKVSFITALMNVGFTIILLNFLPAIGAAISTSVTLLINSIILNINYHRSMNLDMIYFWREILSLFKGMILPIVMGTIFNVFVDLNDMLLFVLCGIMYVFIYGISMWFLAMNAYEKSLVKNILGIGD</sequence>
<keyword evidence="5 6" id="KW-0472">Membrane</keyword>
<keyword evidence="8" id="KW-1185">Reference proteome</keyword>
<dbReference type="PANTHER" id="PTHR30250">
    <property type="entry name" value="PST FAMILY PREDICTED COLANIC ACID TRANSPORTER"/>
    <property type="match status" value="1"/>
</dbReference>
<feature type="transmembrane region" description="Helical" evidence="6">
    <location>
        <begin position="374"/>
        <end position="394"/>
    </location>
</feature>
<reference evidence="7 8" key="1">
    <citation type="submission" date="2016-10" db="EMBL/GenBank/DDBJ databases">
        <authorList>
            <person name="de Groot N.N."/>
        </authorList>
    </citation>
    <scope>NUCLEOTIDE SEQUENCE [LARGE SCALE GENOMIC DNA]</scope>
    <source>
        <strain evidence="7 8">DSM 15695</strain>
    </source>
</reference>
<dbReference type="RefSeq" id="WP_092571282.1">
    <property type="nucleotide sequence ID" value="NZ_CALUDV010000003.1"/>
</dbReference>
<evidence type="ECO:0000256" key="6">
    <source>
        <dbReference type="SAM" id="Phobius"/>
    </source>
</evidence>
<gene>
    <name evidence="7" type="ORF">SAMN04488558_104102</name>
</gene>
<proteinExistence type="predicted"/>
<feature type="transmembrane region" description="Helical" evidence="6">
    <location>
        <begin position="431"/>
        <end position="456"/>
    </location>
</feature>
<keyword evidence="4 6" id="KW-1133">Transmembrane helix</keyword>
<dbReference type="Proteomes" id="UP000198833">
    <property type="component" value="Unassembled WGS sequence"/>
</dbReference>
<evidence type="ECO:0000313" key="7">
    <source>
        <dbReference type="EMBL" id="SEQ03183.1"/>
    </source>
</evidence>
<name>A0A1H9CRG1_9LACT</name>
<comment type="subcellular location">
    <subcellularLocation>
        <location evidence="1">Cell membrane</location>
        <topology evidence="1">Multi-pass membrane protein</topology>
    </subcellularLocation>
</comment>
<feature type="transmembrane region" description="Helical" evidence="6">
    <location>
        <begin position="343"/>
        <end position="362"/>
    </location>
</feature>